<proteinExistence type="predicted"/>
<dbReference type="EMBL" id="FOES01000011">
    <property type="protein sequence ID" value="SEQ33674.1"/>
    <property type="molecule type" value="Genomic_DNA"/>
</dbReference>
<feature type="compositionally biased region" description="Basic and acidic residues" evidence="1">
    <location>
        <begin position="10"/>
        <end position="52"/>
    </location>
</feature>
<reference evidence="2 3" key="1">
    <citation type="submission" date="2016-10" db="EMBL/GenBank/DDBJ databases">
        <authorList>
            <person name="de Groot N.N."/>
        </authorList>
    </citation>
    <scope>NUCLEOTIDE SEQUENCE [LARGE SCALE GENOMIC DNA]</scope>
    <source>
        <strain evidence="2 3">DSM 21633</strain>
    </source>
</reference>
<dbReference type="AlphaFoldDB" id="A0A1H9F6S6"/>
<dbReference type="OrthoDB" id="2970658at2"/>
<gene>
    <name evidence="2" type="ORF">SAMN05216362_11150</name>
</gene>
<organism evidence="2 3">
    <name type="scientific">Piscibacillus halophilus</name>
    <dbReference type="NCBI Taxonomy" id="571933"/>
    <lineage>
        <taxon>Bacteria</taxon>
        <taxon>Bacillati</taxon>
        <taxon>Bacillota</taxon>
        <taxon>Bacilli</taxon>
        <taxon>Bacillales</taxon>
        <taxon>Bacillaceae</taxon>
        <taxon>Piscibacillus</taxon>
    </lineage>
</organism>
<dbReference type="Proteomes" id="UP000199427">
    <property type="component" value="Unassembled WGS sequence"/>
</dbReference>
<keyword evidence="3" id="KW-1185">Reference proteome</keyword>
<feature type="region of interest" description="Disordered" evidence="1">
    <location>
        <begin position="1"/>
        <end position="71"/>
    </location>
</feature>
<accession>A0A1H9F6S6</accession>
<sequence length="71" mass="8559">MDQNKKHLKNKDTVDNKRKSVNEERRNELHKYKDEQLVDDIPLKDLEIEEKNTKKKTNSQSTSQSEQKYNK</sequence>
<evidence type="ECO:0000313" key="2">
    <source>
        <dbReference type="EMBL" id="SEQ33674.1"/>
    </source>
</evidence>
<evidence type="ECO:0000313" key="3">
    <source>
        <dbReference type="Proteomes" id="UP000199427"/>
    </source>
</evidence>
<protein>
    <submittedName>
        <fullName evidence="2">Uncharacterized protein</fullName>
    </submittedName>
</protein>
<name>A0A1H9F6S6_9BACI</name>
<evidence type="ECO:0000256" key="1">
    <source>
        <dbReference type="SAM" id="MobiDB-lite"/>
    </source>
</evidence>
<feature type="compositionally biased region" description="Low complexity" evidence="1">
    <location>
        <begin position="58"/>
        <end position="71"/>
    </location>
</feature>
<dbReference type="RefSeq" id="WP_091773337.1">
    <property type="nucleotide sequence ID" value="NZ_CAESCL010000055.1"/>
</dbReference>